<sequence length="63" mass="7022">MALILKFAYTLILFVSLFMVVVVGQVPYETKCETDEDCYKMFPLANRGAVECKDGVCGVPLIE</sequence>
<organism evidence="3 4">
    <name type="scientific">Trifolium pratense</name>
    <name type="common">Red clover</name>
    <dbReference type="NCBI Taxonomy" id="57577"/>
    <lineage>
        <taxon>Eukaryota</taxon>
        <taxon>Viridiplantae</taxon>
        <taxon>Streptophyta</taxon>
        <taxon>Embryophyta</taxon>
        <taxon>Tracheophyta</taxon>
        <taxon>Spermatophyta</taxon>
        <taxon>Magnoliopsida</taxon>
        <taxon>eudicotyledons</taxon>
        <taxon>Gunneridae</taxon>
        <taxon>Pentapetalae</taxon>
        <taxon>rosids</taxon>
        <taxon>fabids</taxon>
        <taxon>Fabales</taxon>
        <taxon>Fabaceae</taxon>
        <taxon>Papilionoideae</taxon>
        <taxon>50 kb inversion clade</taxon>
        <taxon>NPAAA clade</taxon>
        <taxon>Hologalegina</taxon>
        <taxon>IRL clade</taxon>
        <taxon>Trifolieae</taxon>
        <taxon>Trifolium</taxon>
    </lineage>
</organism>
<comment type="caution">
    <text evidence="3">The sequence shown here is derived from an EMBL/GenBank/DDBJ whole genome shotgun (WGS) entry which is preliminary data.</text>
</comment>
<keyword evidence="1" id="KW-1133">Transmembrane helix</keyword>
<gene>
    <name evidence="3" type="primary">CCP</name>
    <name evidence="3" type="ORF">L195_g052842</name>
</gene>
<dbReference type="EMBL" id="ASHM01087023">
    <property type="protein sequence ID" value="PNX62185.1"/>
    <property type="molecule type" value="Genomic_DNA"/>
</dbReference>
<dbReference type="Pfam" id="PF07127">
    <property type="entry name" value="Nodulin_late"/>
    <property type="match status" value="1"/>
</dbReference>
<reference evidence="3 4" key="2">
    <citation type="journal article" date="2017" name="Front. Plant Sci.">
        <title>Gene Classification and Mining of Molecular Markers Useful in Red Clover (Trifolium pratense) Breeding.</title>
        <authorList>
            <person name="Istvanek J."/>
            <person name="Dluhosova J."/>
            <person name="Dluhos P."/>
            <person name="Patkova L."/>
            <person name="Nedelnik J."/>
            <person name="Repkova J."/>
        </authorList>
    </citation>
    <scope>NUCLEOTIDE SEQUENCE [LARGE SCALE GENOMIC DNA]</scope>
    <source>
        <strain evidence="4">cv. Tatra</strain>
        <tissue evidence="3">Young leaves</tissue>
    </source>
</reference>
<accession>A0A2K3K7B5</accession>
<evidence type="ECO:0000259" key="2">
    <source>
        <dbReference type="Pfam" id="PF07127"/>
    </source>
</evidence>
<dbReference type="AlphaFoldDB" id="A0A2K3K7B5"/>
<keyword evidence="1" id="KW-0472">Membrane</keyword>
<evidence type="ECO:0000313" key="3">
    <source>
        <dbReference type="EMBL" id="PNX62185.1"/>
    </source>
</evidence>
<name>A0A2K3K7B5_TRIPR</name>
<evidence type="ECO:0000313" key="4">
    <source>
        <dbReference type="Proteomes" id="UP000236291"/>
    </source>
</evidence>
<proteinExistence type="predicted"/>
<feature type="transmembrane region" description="Helical" evidence="1">
    <location>
        <begin position="7"/>
        <end position="28"/>
    </location>
</feature>
<dbReference type="Proteomes" id="UP000236291">
    <property type="component" value="Unassembled WGS sequence"/>
</dbReference>
<keyword evidence="1" id="KW-0812">Transmembrane</keyword>
<evidence type="ECO:0000256" key="1">
    <source>
        <dbReference type="SAM" id="Phobius"/>
    </source>
</evidence>
<reference evidence="3 4" key="1">
    <citation type="journal article" date="2014" name="Am. J. Bot.">
        <title>Genome assembly and annotation for red clover (Trifolium pratense; Fabaceae).</title>
        <authorList>
            <person name="Istvanek J."/>
            <person name="Jaros M."/>
            <person name="Krenek A."/>
            <person name="Repkova J."/>
        </authorList>
    </citation>
    <scope>NUCLEOTIDE SEQUENCE [LARGE SCALE GENOMIC DNA]</scope>
    <source>
        <strain evidence="4">cv. Tatra</strain>
        <tissue evidence="3">Young leaves</tissue>
    </source>
</reference>
<dbReference type="InterPro" id="IPR009810">
    <property type="entry name" value="Nodulin_late_dom"/>
</dbReference>
<dbReference type="GO" id="GO:0046872">
    <property type="term" value="F:metal ion binding"/>
    <property type="evidence" value="ECO:0007669"/>
    <property type="project" value="InterPro"/>
</dbReference>
<protein>
    <submittedName>
        <fullName evidence="3">CCP protein</fullName>
    </submittedName>
</protein>
<feature type="domain" description="Late nodulin" evidence="2">
    <location>
        <begin position="1"/>
        <end position="57"/>
    </location>
</feature>